<feature type="transmembrane region" description="Helical" evidence="10">
    <location>
        <begin position="15"/>
        <end position="45"/>
    </location>
</feature>
<dbReference type="OMA" id="VPSQYFS"/>
<feature type="transmembrane region" description="Helical" evidence="10">
    <location>
        <begin position="229"/>
        <end position="253"/>
    </location>
</feature>
<feature type="transmembrane region" description="Helical" evidence="10">
    <location>
        <begin position="174"/>
        <end position="192"/>
    </location>
</feature>
<dbReference type="GeneID" id="118428257"/>
<sequence length="465" mass="50453">MKHVQYLEEAPDGGWGWFVVLSSFLCHLCIVGVAKSFGVFFPYFLEAFGEDARSTSWVSSIQGATCLFGSVFAGALTNVFGCRAVVMMGSLIAAAGLISSFFITSLPAMYLTTGFITGVGFALMYTPCLTMVGRYFKKRRALANGLGVTGTGPGTFILPPFFQYIIDQYGWRGALLVTAGVALQGLVFGALLRPIYLKEDLENHSARAPQDKSMCLTRLFDFSLFKTPIFVIFALSNIFLFFANFIPYVHLVAHARHVGIDAQKAAFLISVIGIGDGVSRIAYGWLSDLGLFVRLRGYIVCLLGFSLSLLCLPVARTYPAMIVCCLCFGVFAGCYTTQTAVFVAEFCGVKRLASAIGLLYSLGGLPTLFGPPIAGYLYDVTGNYDASFYTAGSAVLCSVLLMTPVEIFLTRTAHSRGDRERTVPDDIDIDLAVSGTGKEAVEESLELTEDMRNCKVPFLEEETTV</sequence>
<feature type="domain" description="Major facilitator superfamily (MFS) profile" evidence="11">
    <location>
        <begin position="15"/>
        <end position="410"/>
    </location>
</feature>
<keyword evidence="6 10" id="KW-0472">Membrane</keyword>
<dbReference type="Gene3D" id="1.20.1250.20">
    <property type="entry name" value="MFS general substrate transporter like domains"/>
    <property type="match status" value="2"/>
</dbReference>
<evidence type="ECO:0000256" key="8">
    <source>
        <dbReference type="ARBA" id="ARBA00036771"/>
    </source>
</evidence>
<dbReference type="InterPro" id="IPR020846">
    <property type="entry name" value="MFS_dom"/>
</dbReference>
<dbReference type="Pfam" id="PF07690">
    <property type="entry name" value="MFS_1"/>
    <property type="match status" value="1"/>
</dbReference>
<dbReference type="Proteomes" id="UP000001554">
    <property type="component" value="Chromosome 12"/>
</dbReference>
<keyword evidence="5 10" id="KW-1133">Transmembrane helix</keyword>
<dbReference type="FunFam" id="1.20.1250.20:FF:000466">
    <property type="entry name" value="Uncharacterized protein"/>
    <property type="match status" value="1"/>
</dbReference>
<dbReference type="OrthoDB" id="2213137at2759"/>
<evidence type="ECO:0000313" key="12">
    <source>
        <dbReference type="Proteomes" id="UP000001554"/>
    </source>
</evidence>
<keyword evidence="3" id="KW-1003">Cell membrane</keyword>
<dbReference type="PROSITE" id="PS50850">
    <property type="entry name" value="MFS"/>
    <property type="match status" value="1"/>
</dbReference>
<dbReference type="PANTHER" id="PTHR11360:SF318">
    <property type="entry name" value="MONOCARBOXYLATE TRANSPORTER 12"/>
    <property type="match status" value="1"/>
</dbReference>
<dbReference type="PANTHER" id="PTHR11360">
    <property type="entry name" value="MONOCARBOXYLATE TRANSPORTER"/>
    <property type="match status" value="1"/>
</dbReference>
<organism evidence="12 13">
    <name type="scientific">Branchiostoma floridae</name>
    <name type="common">Florida lancelet</name>
    <name type="synonym">Amphioxus</name>
    <dbReference type="NCBI Taxonomy" id="7739"/>
    <lineage>
        <taxon>Eukaryota</taxon>
        <taxon>Metazoa</taxon>
        <taxon>Chordata</taxon>
        <taxon>Cephalochordata</taxon>
        <taxon>Leptocardii</taxon>
        <taxon>Amphioxiformes</taxon>
        <taxon>Branchiostomatidae</taxon>
        <taxon>Branchiostoma</taxon>
    </lineage>
</organism>
<feature type="transmembrane region" description="Helical" evidence="10">
    <location>
        <begin position="265"/>
        <end position="283"/>
    </location>
</feature>
<name>A0A9J7M3Y6_BRAFL</name>
<accession>A0A9J7M3Y6</accession>
<evidence type="ECO:0000313" key="13">
    <source>
        <dbReference type="RefSeq" id="XP_035694162.1"/>
    </source>
</evidence>
<dbReference type="GO" id="GO:0005886">
    <property type="term" value="C:plasma membrane"/>
    <property type="evidence" value="ECO:0000318"/>
    <property type="project" value="GO_Central"/>
</dbReference>
<feature type="transmembrane region" description="Helical" evidence="10">
    <location>
        <begin position="295"/>
        <end position="315"/>
    </location>
</feature>
<dbReference type="KEGG" id="bfo:118428257"/>
<comment type="catalytic activity">
    <reaction evidence="7">
        <text>creatine(in) = creatine(out)</text>
        <dbReference type="Rhea" id="RHEA:73043"/>
        <dbReference type="ChEBI" id="CHEBI:57947"/>
    </reaction>
</comment>
<dbReference type="InterPro" id="IPR036259">
    <property type="entry name" value="MFS_trans_sf"/>
</dbReference>
<dbReference type="InterPro" id="IPR050327">
    <property type="entry name" value="Proton-linked_MCT"/>
</dbReference>
<evidence type="ECO:0000256" key="5">
    <source>
        <dbReference type="ARBA" id="ARBA00022989"/>
    </source>
</evidence>
<dbReference type="FunFam" id="1.20.1250.20:FF:000850">
    <property type="entry name" value="Uncharacterized protein"/>
    <property type="match status" value="1"/>
</dbReference>
<evidence type="ECO:0000256" key="9">
    <source>
        <dbReference type="ARBA" id="ARBA00037605"/>
    </source>
</evidence>
<feature type="transmembrane region" description="Helical" evidence="10">
    <location>
        <begin position="386"/>
        <end position="409"/>
    </location>
</feature>
<proteinExistence type="inferred from homology"/>
<comment type="similarity">
    <text evidence="2">Belongs to the major facilitator superfamily. Monocarboxylate porter (TC 2.A.1.13) family.</text>
</comment>
<evidence type="ECO:0000256" key="10">
    <source>
        <dbReference type="SAM" id="Phobius"/>
    </source>
</evidence>
<dbReference type="GO" id="GO:0016323">
    <property type="term" value="C:basolateral plasma membrane"/>
    <property type="evidence" value="ECO:0007669"/>
    <property type="project" value="UniProtKB-SubCell"/>
</dbReference>
<gene>
    <name evidence="13" type="primary">LOC118428257</name>
</gene>
<dbReference type="SUPFAM" id="SSF103473">
    <property type="entry name" value="MFS general substrate transporter"/>
    <property type="match status" value="1"/>
</dbReference>
<dbReference type="GO" id="GO:0022857">
    <property type="term" value="F:transmembrane transporter activity"/>
    <property type="evidence" value="ECO:0000318"/>
    <property type="project" value="GO_Central"/>
</dbReference>
<comment type="catalytic activity">
    <reaction evidence="8">
        <text>guanidinoacetate(in) = guanidinoacetate(out)</text>
        <dbReference type="Rhea" id="RHEA:73047"/>
        <dbReference type="ChEBI" id="CHEBI:57742"/>
    </reaction>
</comment>
<feature type="transmembrane region" description="Helical" evidence="10">
    <location>
        <begin position="57"/>
        <end position="77"/>
    </location>
</feature>
<feature type="transmembrane region" description="Helical" evidence="10">
    <location>
        <begin position="84"/>
        <end position="103"/>
    </location>
</feature>
<dbReference type="GO" id="GO:0015881">
    <property type="term" value="P:creatine transmembrane transport"/>
    <property type="evidence" value="ECO:0000318"/>
    <property type="project" value="GO_Central"/>
</dbReference>
<feature type="transmembrane region" description="Helical" evidence="10">
    <location>
        <begin position="109"/>
        <end position="129"/>
    </location>
</feature>
<feature type="transmembrane region" description="Helical" evidence="10">
    <location>
        <begin position="321"/>
        <end position="343"/>
    </location>
</feature>
<reference evidence="13" key="2">
    <citation type="submission" date="2025-08" db="UniProtKB">
        <authorList>
            <consortium name="RefSeq"/>
        </authorList>
    </citation>
    <scope>IDENTIFICATION</scope>
    <source>
        <strain evidence="13">S238N-H82</strain>
        <tissue evidence="13">Testes</tissue>
    </source>
</reference>
<evidence type="ECO:0000256" key="2">
    <source>
        <dbReference type="ARBA" id="ARBA00006727"/>
    </source>
</evidence>
<evidence type="ECO:0000259" key="11">
    <source>
        <dbReference type="PROSITE" id="PS50850"/>
    </source>
</evidence>
<reference evidence="12" key="1">
    <citation type="journal article" date="2020" name="Nat. Ecol. Evol.">
        <title>Deeply conserved synteny resolves early events in vertebrate evolution.</title>
        <authorList>
            <person name="Simakov O."/>
            <person name="Marletaz F."/>
            <person name="Yue J.X."/>
            <person name="O'Connell B."/>
            <person name="Jenkins J."/>
            <person name="Brandt A."/>
            <person name="Calef R."/>
            <person name="Tung C.H."/>
            <person name="Huang T.K."/>
            <person name="Schmutz J."/>
            <person name="Satoh N."/>
            <person name="Yu J.K."/>
            <person name="Putnam N.H."/>
            <person name="Green R.E."/>
            <person name="Rokhsar D.S."/>
        </authorList>
    </citation>
    <scope>NUCLEOTIDE SEQUENCE [LARGE SCALE GENOMIC DNA]</scope>
    <source>
        <strain evidence="12">S238N-H82</strain>
    </source>
</reference>
<evidence type="ECO:0000256" key="4">
    <source>
        <dbReference type="ARBA" id="ARBA00022692"/>
    </source>
</evidence>
<evidence type="ECO:0000256" key="3">
    <source>
        <dbReference type="ARBA" id="ARBA00022475"/>
    </source>
</evidence>
<keyword evidence="12" id="KW-1185">Reference proteome</keyword>
<feature type="transmembrane region" description="Helical" evidence="10">
    <location>
        <begin position="355"/>
        <end position="374"/>
    </location>
</feature>
<feature type="transmembrane region" description="Helical" evidence="10">
    <location>
        <begin position="141"/>
        <end position="162"/>
    </location>
</feature>
<protein>
    <submittedName>
        <fullName evidence="13">Monocarboxylate transporter 13-like</fullName>
    </submittedName>
</protein>
<dbReference type="RefSeq" id="XP_035694162.1">
    <property type="nucleotide sequence ID" value="XM_035838269.1"/>
</dbReference>
<evidence type="ECO:0000256" key="6">
    <source>
        <dbReference type="ARBA" id="ARBA00023136"/>
    </source>
</evidence>
<comment type="subcellular location">
    <subcellularLocation>
        <location evidence="1">Basolateral cell membrane</location>
        <topology evidence="1">Multi-pass membrane protein</topology>
    </subcellularLocation>
</comment>
<evidence type="ECO:0000256" key="1">
    <source>
        <dbReference type="ARBA" id="ARBA00004554"/>
    </source>
</evidence>
<dbReference type="CDD" id="cd17352">
    <property type="entry name" value="MFS_MCT_SLC16"/>
    <property type="match status" value="1"/>
</dbReference>
<evidence type="ECO:0000256" key="7">
    <source>
        <dbReference type="ARBA" id="ARBA00036521"/>
    </source>
</evidence>
<dbReference type="AlphaFoldDB" id="A0A9J7M3Y6"/>
<dbReference type="InterPro" id="IPR011701">
    <property type="entry name" value="MFS"/>
</dbReference>
<comment type="function">
    <text evidence="9">Functions as a transporter for creatine and as well for its precursor guanidinoacetate. Transport of creatine and GAA is independent of resting membrane potential and extracellular Na(+), Cl(-), or pH. Contributes to the process of creatine biosynthesis and distribution.</text>
</comment>
<keyword evidence="4 10" id="KW-0812">Transmembrane</keyword>